<dbReference type="Pfam" id="PF00353">
    <property type="entry name" value="HemolysinCabind"/>
    <property type="match status" value="22"/>
</dbReference>
<evidence type="ECO:0000313" key="5">
    <source>
        <dbReference type="Proteomes" id="UP000583454"/>
    </source>
</evidence>
<dbReference type="PRINTS" id="PR00313">
    <property type="entry name" value="CABNDNGRPT"/>
</dbReference>
<evidence type="ECO:0000256" key="1">
    <source>
        <dbReference type="ARBA" id="ARBA00004613"/>
    </source>
</evidence>
<name>A0A840ZHX1_9HYPH</name>
<dbReference type="RefSeq" id="WP_210306386.1">
    <property type="nucleotide sequence ID" value="NZ_JACHOP010000006.1"/>
</dbReference>
<proteinExistence type="predicted"/>
<gene>
    <name evidence="4" type="ORF">HNR00_001887</name>
</gene>
<comment type="caution">
    <text evidence="4">The sequence shown here is derived from an EMBL/GenBank/DDBJ whole genome shotgun (WGS) entry which is preliminary data.</text>
</comment>
<dbReference type="InterPro" id="IPR011049">
    <property type="entry name" value="Serralysin-like_metalloprot_C"/>
</dbReference>
<dbReference type="PANTHER" id="PTHR38340">
    <property type="entry name" value="S-LAYER PROTEIN"/>
    <property type="match status" value="1"/>
</dbReference>
<dbReference type="SUPFAM" id="SSF51120">
    <property type="entry name" value="beta-Roll"/>
    <property type="match status" value="10"/>
</dbReference>
<comment type="subcellular location">
    <subcellularLocation>
        <location evidence="1">Secreted</location>
    </subcellularLocation>
</comment>
<dbReference type="InterPro" id="IPR018511">
    <property type="entry name" value="Hemolysin-typ_Ca-bd_CS"/>
</dbReference>
<protein>
    <submittedName>
        <fullName evidence="4">Ca2+-binding RTX toxin-like protein</fullName>
    </submittedName>
</protein>
<dbReference type="PANTHER" id="PTHR38340:SF1">
    <property type="entry name" value="S-LAYER PROTEIN"/>
    <property type="match status" value="1"/>
</dbReference>
<dbReference type="PROSITE" id="PS00330">
    <property type="entry name" value="HEMOLYSIN_CALCIUM"/>
    <property type="match status" value="6"/>
</dbReference>
<feature type="region of interest" description="Disordered" evidence="3">
    <location>
        <begin position="61"/>
        <end position="80"/>
    </location>
</feature>
<reference evidence="4 5" key="1">
    <citation type="submission" date="2020-08" db="EMBL/GenBank/DDBJ databases">
        <title>Genomic Encyclopedia of Type Strains, Phase IV (KMG-IV): sequencing the most valuable type-strain genomes for metagenomic binning, comparative biology and taxonomic classification.</title>
        <authorList>
            <person name="Goeker M."/>
        </authorList>
    </citation>
    <scope>NUCLEOTIDE SEQUENCE [LARGE SCALE GENOMIC DNA]</scope>
    <source>
        <strain evidence="4 5">DSM 2163</strain>
    </source>
</reference>
<dbReference type="InterPro" id="IPR001343">
    <property type="entry name" value="Hemolysn_Ca-bd"/>
</dbReference>
<dbReference type="GO" id="GO:0005576">
    <property type="term" value="C:extracellular region"/>
    <property type="evidence" value="ECO:0007669"/>
    <property type="project" value="UniProtKB-SubCell"/>
</dbReference>
<organism evidence="4 5">
    <name type="scientific">Methylorubrum rhodinum</name>
    <dbReference type="NCBI Taxonomy" id="29428"/>
    <lineage>
        <taxon>Bacteria</taxon>
        <taxon>Pseudomonadati</taxon>
        <taxon>Pseudomonadota</taxon>
        <taxon>Alphaproteobacteria</taxon>
        <taxon>Hyphomicrobiales</taxon>
        <taxon>Methylobacteriaceae</taxon>
        <taxon>Methylorubrum</taxon>
    </lineage>
</organism>
<evidence type="ECO:0000256" key="3">
    <source>
        <dbReference type="SAM" id="MobiDB-lite"/>
    </source>
</evidence>
<accession>A0A840ZHX1</accession>
<dbReference type="Proteomes" id="UP000583454">
    <property type="component" value="Unassembled WGS sequence"/>
</dbReference>
<keyword evidence="5" id="KW-1185">Reference proteome</keyword>
<dbReference type="GO" id="GO:0005509">
    <property type="term" value="F:calcium ion binding"/>
    <property type="evidence" value="ECO:0007669"/>
    <property type="project" value="InterPro"/>
</dbReference>
<dbReference type="InterPro" id="IPR050557">
    <property type="entry name" value="RTX_toxin/Mannuronan_C5-epim"/>
</dbReference>
<dbReference type="Gene3D" id="2.150.10.10">
    <property type="entry name" value="Serralysin-like metalloprotease, C-terminal"/>
    <property type="match status" value="8"/>
</dbReference>
<dbReference type="EMBL" id="JACHOP010000006">
    <property type="protein sequence ID" value="MBB5757176.1"/>
    <property type="molecule type" value="Genomic_DNA"/>
</dbReference>
<keyword evidence="2" id="KW-0964">Secreted</keyword>
<evidence type="ECO:0000313" key="4">
    <source>
        <dbReference type="EMBL" id="MBB5757176.1"/>
    </source>
</evidence>
<sequence length="2633" mass="268107">MKIEWLSAASNIVYFRPDGRPAPAGSYPPADDAVGFKLYADGSLARYTSLTKDGGLTSMSFDPPTAQTKQTFGPDSSYSHGRLTSAQTLEVRSDGTKYEVVKTFENGNLKTYTLKEIPTPSSTGTPLKLEGTLSNGVSTLTLTSPVLDSPLKVSASGFLNGIISNLNFAQLVGTDGASIISRDGAGLIGQDGGSLIGQDGGSLINFSPAALIGNDGSTLIGNDGSTLLNLGGGSASILSANFAINNGAFIASPSAPFAAGAALGATFAGNAMSMMRGYSVLSTKSFQIPVGGKGDDTLTGGDGDDVLRGDLGADALDGGAGNDTLYGADSDFIRNGSFETVFNPTFDANGYGYNTLDGWTVTLPAGGNLELYRQGVAGTPADGKYGVDLEGNLINSNVAISQVVGGLLDGQTYRLAFNAGKVSAQAQARLEVTFGGQKLNWTIDGTTKSYIDPTTGTTTYFIDLTGGTGTGADKNRLTFREIGTGDTEGTLLDKVRMYRTEAGAPQAGDKDPYADGNDAFVPGTGSDTVYGHAGDDVAVFSDIGPGTDQFDGGSGTDLLVMDWSNSTTQIKYLDLVHNTVRNLSPTIGQARSYERDGAGFNEPKQELFFTGVERFVLKGGTGGDTLVGGELKDLLVGNGGNDTLIGGGGADEIDGGEGFDTAVITLSGNGKNTIDLKKVQNGGTITLSDGTKLTSIEAISLESGDGDDFLDVRGTVPNPTGISPNEPSYPTAQTTFEGRGGNDTLAVDLATSGDPQPFGVGGANFDGGAGTGDLLIMDWSAARRDIVRDGNSYKSLWYISKTENHSEIPMYYTTRFENVERFDLTGGTGNDTLFGAAGNDRIKVIGGNDTATLGAGIDTLVLDYSGTPNSGVGVRMDGAVTGKITEGYGGRFYQGNSNTDVRFSGAEHFELTLTGLRDIVVTGDGDDSVAALDGADDIFTGKGVDTIDGGTGIDRWSADKSAMTTALDLDLYRFGIQATYTVKRETATTTGTATVSGIEALGNGTNDPFKSGSGNDVIVTRGEILDDQIATGAGTDRVKVAGGNDRVDLGANLTGTADTLVIDYSATPFSGVGVRMDGAVQGTLATGYSGRFYQGNADTGVVFAGAERFELTLTGLSDIVVTGDGDDIVRSRGGSDTLTTGKGVDIVEGGTDADGSRGFDRWAADKSAMTADQAMVLDLTKTGLQATYIVRSETTKLAGTGTVTGIEVVSLSTGEAADRITTLGEGADDDDVIATNGGADRVKVAGGTDSVAMGAGIDTLVVDYSGTANSGVGIRMDGAVTGKIAEGYAGRFYQGNSSTDVRFSGVEHFELTLTGHRDIVVTVDGDDSVIALAGDDDLFTGKGVDTVDGGTGLDRWSADKSAMTAALDLDLNRTGVQATYAVRSEVTNGVATATVQGIEALGNGTGDPFRSGSGNDVIVTRGEILDDQIATGAGTDRVKVAGGNDWVDLGTNVAGTADTLVLDYSATPNSGVGVRMDNGFLGTLATGYASRFYQGNSSTGVTFAGAERFDLTLTQHADIARTGDGDDVVRGRMGSDLLETDKGVDTIDGGTNEDGSRGFDRWAADKSAMAADQAMVLDLTQTGIQATYSILSETTKAVGTATVSGIEALNLITGAGADRITTLGEGEDDDDVITTGGGADWVKLAGGSDSVILGAGIDTLVVDYSGTADSGVGIRVDGGIAGTLAGGYSGRYYRGNANTGVSFSEVEHIELTLTGHRDIVVTADGDDRVTALAGDDDVFTGKGVDIVDGGTGLDRWSADKSAMTAALDLDLNRTGVQATYVVKRETTNATGTATVRGIEALGNGTNDPFKSGSGNDVIVTRAEILDDRIATGAGNDRVTVAGGSDWVDLGAGTADTLVLDYSATPDSGVGVRMDGAVQGTLATGHSGRFYQGNANTGVVFAGAERFELKLTAKDDIVVTGDGSDLLDGFTGNDTLTGGKGDDTYIVDAQGDRVVESAEGGTDTVRTSVSYILESGQEIEVLMTTNVSGKGAINLTGNERVNSLRGNAGNNVLDGGIGADSLTGLGGGDTYYVDVVGDKVYEARGGGTDIVRVAASAATYGLLTGQEIEVLAASSATATTALNLSGNEFAQTITGNAGANILKGWGGADLLDGRGGLDTADYREKTAAVAVALNGGTRVTVTVGGVAEDRIVNIENVTGGTAADTLTGDGLANVLDGWTGADTLRGGRGNDTYVVDNAADKVIEAVGGGIDTVKASVSYTLAAGQEIEALSTTSDTGKGTINLTGNERANSLRGNAGNNILDGGLGADRLTGLGGTDTYLVDTAADQVYEAKGGGTDTVRVAGSAGSYALLAGQEIEVLTASSATATTALNLTGNEGAQTITGNAGANILKGGGGSDRLDGGGGLDTADYREKTAAVEVALKGAVAVGVKVGTAIEDTILNIENVTGGIAADKLTGDGLANVLDGWTGADTLAGLAGNDTYVVDNLADKVIEAVGGGIDTVLARASYALAANQEIEVLATAAPTSTAALNLTGNAFAQAITGSAGANILTGGGGADRLTGGLGRDSFDFNAKTDTGTTATTRDVILDFKQGEDRIDLSTIDANGTLAGDGFEFLAKAGSAFTGKAGQLTFTVENPTGTVNDRTIIQADMDGNRIADFQIELKGLYTLTSADFVL</sequence>
<evidence type="ECO:0000256" key="2">
    <source>
        <dbReference type="ARBA" id="ARBA00022525"/>
    </source>
</evidence>